<reference evidence="3" key="1">
    <citation type="submission" date="2020-11" db="EMBL/GenBank/DDBJ databases">
        <title>Azospira inquinata sp. nov.</title>
        <authorList>
            <person name="Moe W.M."/>
            <person name="Mikes M.C."/>
        </authorList>
    </citation>
    <scope>NUCLEOTIDE SEQUENCE</scope>
    <source>
        <strain evidence="3">Azo-3</strain>
    </source>
</reference>
<dbReference type="GO" id="GO:0002098">
    <property type="term" value="P:tRNA wobble uridine modification"/>
    <property type="evidence" value="ECO:0007669"/>
    <property type="project" value="InterPro"/>
</dbReference>
<dbReference type="EMBL" id="CP064782">
    <property type="protein sequence ID" value="QWT48905.1"/>
    <property type="molecule type" value="Genomic_DNA"/>
</dbReference>
<dbReference type="InterPro" id="IPR017582">
    <property type="entry name" value="SelU"/>
</dbReference>
<dbReference type="NCBIfam" id="TIGR03167">
    <property type="entry name" value="tRNA_sel_U_synt"/>
    <property type="match status" value="1"/>
</dbReference>
<dbReference type="PANTHER" id="PTHR30401:SF0">
    <property type="entry name" value="TRNA 2-SELENOURIDINE SYNTHASE"/>
    <property type="match status" value="1"/>
</dbReference>
<evidence type="ECO:0000259" key="2">
    <source>
        <dbReference type="PROSITE" id="PS50206"/>
    </source>
</evidence>
<keyword evidence="1" id="KW-0711">Selenium</keyword>
<dbReference type="PANTHER" id="PTHR30401">
    <property type="entry name" value="TRNA 2-SELENOURIDINE SYNTHASE"/>
    <property type="match status" value="1"/>
</dbReference>
<dbReference type="InterPro" id="IPR058840">
    <property type="entry name" value="AAA_SelU"/>
</dbReference>
<dbReference type="AlphaFoldDB" id="A0A975SN33"/>
<dbReference type="Pfam" id="PF26341">
    <property type="entry name" value="AAA_SelU"/>
    <property type="match status" value="1"/>
</dbReference>
<dbReference type="GO" id="GO:0043828">
    <property type="term" value="F:tRNA 2-selenouridine synthase activity"/>
    <property type="evidence" value="ECO:0007669"/>
    <property type="project" value="InterPro"/>
</dbReference>
<gene>
    <name evidence="3" type="primary">mnmH</name>
    <name evidence="3" type="ORF">Azoinq_13935</name>
</gene>
<feature type="domain" description="Rhodanese" evidence="2">
    <location>
        <begin position="12"/>
        <end position="134"/>
    </location>
</feature>
<accession>A0A975SN33</accession>
<evidence type="ECO:0000313" key="3">
    <source>
        <dbReference type="EMBL" id="QWT48905.1"/>
    </source>
</evidence>
<dbReference type="SMART" id="SM00450">
    <property type="entry name" value="RHOD"/>
    <property type="match status" value="1"/>
</dbReference>
<proteinExistence type="predicted"/>
<protein>
    <submittedName>
        <fullName evidence="3">tRNA 2-selenouridine(34) synthase MnmH</fullName>
    </submittedName>
</protein>
<dbReference type="RefSeq" id="WP_216128301.1">
    <property type="nucleotide sequence ID" value="NZ_CP064782.1"/>
</dbReference>
<dbReference type="Proteomes" id="UP000683428">
    <property type="component" value="Chromosome"/>
</dbReference>
<organism evidence="3 4">
    <name type="scientific">Azospira inquinata</name>
    <dbReference type="NCBI Taxonomy" id="2785627"/>
    <lineage>
        <taxon>Bacteria</taxon>
        <taxon>Pseudomonadati</taxon>
        <taxon>Pseudomonadota</taxon>
        <taxon>Betaproteobacteria</taxon>
        <taxon>Rhodocyclales</taxon>
        <taxon>Rhodocyclaceae</taxon>
        <taxon>Azospira</taxon>
    </lineage>
</organism>
<name>A0A975SN33_9RHOO</name>
<evidence type="ECO:0000256" key="1">
    <source>
        <dbReference type="ARBA" id="ARBA00023266"/>
    </source>
</evidence>
<evidence type="ECO:0000313" key="4">
    <source>
        <dbReference type="Proteomes" id="UP000683428"/>
    </source>
</evidence>
<dbReference type="Pfam" id="PF00581">
    <property type="entry name" value="Rhodanese"/>
    <property type="match status" value="1"/>
</dbReference>
<sequence length="353" mass="38879">MQQYGVATVAQLDQFAEIIDVRTPSEYAEDHIPGAINCPVLDDAQRAEVGTLYKQVSPFEARKLGAALVAVNIAHHLRQQFAAKPKEWRPLVYCWRGGQRSGAMEIILRQVGWKACKLEGGYKAYRHRVLEGLDELPGRFALQVISGPTGSGKTRLLQAIAREGGQILDLEALACHKGSVLGLCPGQQQPSQKAFETALWQQLEALDPARPLFVEAESRKVGRLALPTALLTAMAAGRRQPVAVPMEARVAYLLEDYDYFLTDQEALLARLERLKELVGKEVLGRWQSLIATGDWPALVADLLQRHYDPLYQRSLRHYGPENGKGAAPLVLDNLDGATLTRAARELLAASAAF</sequence>
<dbReference type="NCBIfam" id="NF008750">
    <property type="entry name" value="PRK11784.1-2"/>
    <property type="match status" value="1"/>
</dbReference>
<dbReference type="PROSITE" id="PS50206">
    <property type="entry name" value="RHODANESE_3"/>
    <property type="match status" value="1"/>
</dbReference>
<dbReference type="InterPro" id="IPR001763">
    <property type="entry name" value="Rhodanese-like_dom"/>
</dbReference>
<keyword evidence="4" id="KW-1185">Reference proteome</keyword>
<dbReference type="NCBIfam" id="NF008752">
    <property type="entry name" value="PRK11784.1-4"/>
    <property type="match status" value="1"/>
</dbReference>
<dbReference type="KEGG" id="aiq:Azoinq_13935"/>